<sequence length="151" mass="16449">MSYDWDRFFEVVSPALPGWWQLLLVGLGLTVLIWLTLRFRAWSREDAAHADCSIDLLSDLREMHRQGGLTEEEYRLVKTRLAQTAAGKLAPPRTAAAVKSSSARPADVTHRPSPPAKSPGQDGTLDQEPVGPTATDAAEHGPGRAPRESAP</sequence>
<organism evidence="3">
    <name type="scientific">Schlesneria paludicola</name>
    <dbReference type="NCBI Taxonomy" id="360056"/>
    <lineage>
        <taxon>Bacteria</taxon>
        <taxon>Pseudomonadati</taxon>
        <taxon>Planctomycetota</taxon>
        <taxon>Planctomycetia</taxon>
        <taxon>Planctomycetales</taxon>
        <taxon>Planctomycetaceae</taxon>
        <taxon>Schlesneria</taxon>
    </lineage>
</organism>
<protein>
    <recommendedName>
        <fullName evidence="4">SHOCT domain-containing protein</fullName>
    </recommendedName>
</protein>
<gene>
    <name evidence="3" type="ORF">ENS64_15625</name>
</gene>
<evidence type="ECO:0000256" key="2">
    <source>
        <dbReference type="SAM" id="Phobius"/>
    </source>
</evidence>
<dbReference type="EMBL" id="DSVQ01000018">
    <property type="protein sequence ID" value="HGT40673.1"/>
    <property type="molecule type" value="Genomic_DNA"/>
</dbReference>
<reference evidence="3" key="1">
    <citation type="journal article" date="2020" name="mSystems">
        <title>Genome- and Community-Level Interaction Insights into Carbon Utilization and Element Cycling Functions of Hydrothermarchaeota in Hydrothermal Sediment.</title>
        <authorList>
            <person name="Zhou Z."/>
            <person name="Liu Y."/>
            <person name="Xu W."/>
            <person name="Pan J."/>
            <person name="Luo Z.H."/>
            <person name="Li M."/>
        </authorList>
    </citation>
    <scope>NUCLEOTIDE SEQUENCE [LARGE SCALE GENOMIC DNA]</scope>
    <source>
        <strain evidence="3">SpSt-508</strain>
    </source>
</reference>
<keyword evidence="2" id="KW-0812">Transmembrane</keyword>
<evidence type="ECO:0000256" key="1">
    <source>
        <dbReference type="SAM" id="MobiDB-lite"/>
    </source>
</evidence>
<name>A0A7C4LMP6_9PLAN</name>
<keyword evidence="2" id="KW-0472">Membrane</keyword>
<accession>A0A7C4LMP6</accession>
<evidence type="ECO:0008006" key="4">
    <source>
        <dbReference type="Google" id="ProtNLM"/>
    </source>
</evidence>
<comment type="caution">
    <text evidence="3">The sequence shown here is derived from an EMBL/GenBank/DDBJ whole genome shotgun (WGS) entry which is preliminary data.</text>
</comment>
<feature type="compositionally biased region" description="Basic and acidic residues" evidence="1">
    <location>
        <begin position="137"/>
        <end position="151"/>
    </location>
</feature>
<keyword evidence="2" id="KW-1133">Transmembrane helix</keyword>
<feature type="region of interest" description="Disordered" evidence="1">
    <location>
        <begin position="85"/>
        <end position="151"/>
    </location>
</feature>
<proteinExistence type="predicted"/>
<feature type="transmembrane region" description="Helical" evidence="2">
    <location>
        <begin position="20"/>
        <end position="37"/>
    </location>
</feature>
<dbReference type="AlphaFoldDB" id="A0A7C4LMP6"/>
<evidence type="ECO:0000313" key="3">
    <source>
        <dbReference type="EMBL" id="HGT40673.1"/>
    </source>
</evidence>